<comment type="caution">
    <text evidence="3">The sequence shown here is derived from an EMBL/GenBank/DDBJ whole genome shotgun (WGS) entry which is preliminary data.</text>
</comment>
<dbReference type="Gene3D" id="2.120.10.30">
    <property type="entry name" value="TolB, C-terminal domain"/>
    <property type="match status" value="1"/>
</dbReference>
<dbReference type="PANTHER" id="PTHR36842:SF1">
    <property type="entry name" value="PROTEIN TOLB"/>
    <property type="match status" value="1"/>
</dbReference>
<name>A0A2T3KMT1_9GAMM</name>
<evidence type="ECO:0000256" key="1">
    <source>
        <dbReference type="ARBA" id="ARBA00009820"/>
    </source>
</evidence>
<dbReference type="InterPro" id="IPR011042">
    <property type="entry name" value="6-blade_b-propeller_TolB-like"/>
</dbReference>
<sequence>MRFKLYTIVACLITCAAHATPIKIETKLTENSGVPVVFQQNRIISEKIINNLNRTSKIRSIFGNCQSTQKKIKQSVACVSIGSGSINISVPNGLGSRRSKSIPFEGDLPLMYSDEIFKEVLNTSSSPFLTKIAYVSKSPKTGKYKLAIANYDGTGAQVLLTSPEPILSPAWSPNGNYLTYVSYEKVRASIFIQDIHSNRRVSILDLKGLNAYPSFYNDHELLVSLSSESNYSRIYKYNILSKKLTQLSGDKSVDIFPRKLRGKEGIVKVSLNTNDIPYIFIKMAGSPTKPLATYPLNTPSVSETNTILATSNNKLLEFKYDRDGKWKEPKVIAKDVGIESPSISANGLAIFYINEKKGRFFINSTLNDGENFSTIKSSSEDLIQIVAH</sequence>
<dbReference type="AlphaFoldDB" id="A0A2T3KMT1"/>
<evidence type="ECO:0008006" key="5">
    <source>
        <dbReference type="Google" id="ProtNLM"/>
    </source>
</evidence>
<comment type="similarity">
    <text evidence="1">Belongs to the TolB family.</text>
</comment>
<dbReference type="EMBL" id="PYNF01000002">
    <property type="protein sequence ID" value="PSV01055.1"/>
    <property type="molecule type" value="Genomic_DNA"/>
</dbReference>
<feature type="signal peptide" evidence="2">
    <location>
        <begin position="1"/>
        <end position="19"/>
    </location>
</feature>
<dbReference type="SUPFAM" id="SSF69304">
    <property type="entry name" value="Tricorn protease N-terminal domain"/>
    <property type="match status" value="1"/>
</dbReference>
<reference evidence="3 4" key="1">
    <citation type="submission" date="2018-01" db="EMBL/GenBank/DDBJ databases">
        <title>Whole genome sequencing of Histamine producing bacteria.</title>
        <authorList>
            <person name="Butler K."/>
        </authorList>
    </citation>
    <scope>NUCLEOTIDE SEQUENCE [LARGE SCALE GENOMIC DNA]</scope>
    <source>
        <strain evidence="3 4">FS-7.2</strain>
    </source>
</reference>
<dbReference type="RefSeq" id="WP_107288783.1">
    <property type="nucleotide sequence ID" value="NZ_PYNF01000002.1"/>
</dbReference>
<gene>
    <name evidence="3" type="ORF">C9J27_03290</name>
</gene>
<feature type="chain" id="PRO_5015498693" description="Translocation protein TolB" evidence="2">
    <location>
        <begin position="20"/>
        <end position="388"/>
    </location>
</feature>
<dbReference type="Pfam" id="PF07676">
    <property type="entry name" value="PD40"/>
    <property type="match status" value="1"/>
</dbReference>
<evidence type="ECO:0000313" key="3">
    <source>
        <dbReference type="EMBL" id="PSV01055.1"/>
    </source>
</evidence>
<proteinExistence type="inferred from homology"/>
<dbReference type="InterPro" id="IPR011659">
    <property type="entry name" value="WD40"/>
</dbReference>
<dbReference type="PANTHER" id="PTHR36842">
    <property type="entry name" value="PROTEIN TOLB HOMOLOG"/>
    <property type="match status" value="1"/>
</dbReference>
<evidence type="ECO:0000256" key="2">
    <source>
        <dbReference type="SAM" id="SignalP"/>
    </source>
</evidence>
<evidence type="ECO:0000313" key="4">
    <source>
        <dbReference type="Proteomes" id="UP000241426"/>
    </source>
</evidence>
<keyword evidence="2" id="KW-0732">Signal</keyword>
<accession>A0A2T3KMT1</accession>
<protein>
    <recommendedName>
        <fullName evidence="5">Translocation protein TolB</fullName>
    </recommendedName>
</protein>
<dbReference type="Proteomes" id="UP000241426">
    <property type="component" value="Unassembled WGS sequence"/>
</dbReference>
<organism evidence="3 4">
    <name type="scientific">Photobacterium kishitanii</name>
    <dbReference type="NCBI Taxonomy" id="318456"/>
    <lineage>
        <taxon>Bacteria</taxon>
        <taxon>Pseudomonadati</taxon>
        <taxon>Pseudomonadota</taxon>
        <taxon>Gammaproteobacteria</taxon>
        <taxon>Vibrionales</taxon>
        <taxon>Vibrionaceae</taxon>
        <taxon>Photobacterium</taxon>
    </lineage>
</organism>